<keyword evidence="2" id="KW-1185">Reference proteome</keyword>
<name>A0A821YD35_9NEOP</name>
<dbReference type="OrthoDB" id="421979at2759"/>
<dbReference type="Gene3D" id="3.90.550.50">
    <property type="match status" value="1"/>
</dbReference>
<gene>
    <name evidence="1" type="ORF">PMACD_LOCUS16396</name>
</gene>
<comment type="caution">
    <text evidence="1">The sequence shown here is derived from an EMBL/GenBank/DDBJ whole genome shotgun (WGS) entry which is preliminary data.</text>
</comment>
<dbReference type="AlphaFoldDB" id="A0A821YD35"/>
<dbReference type="EMBL" id="CAJOBZ010000082">
    <property type="protein sequence ID" value="CAF4957498.1"/>
    <property type="molecule type" value="Genomic_DNA"/>
</dbReference>
<proteinExistence type="predicted"/>
<evidence type="ECO:0000313" key="1">
    <source>
        <dbReference type="EMBL" id="CAF4957498.1"/>
    </source>
</evidence>
<protein>
    <submittedName>
        <fullName evidence="1">Uncharacterized protein</fullName>
    </submittedName>
</protein>
<organism evidence="1 2">
    <name type="scientific">Pieris macdunnoughi</name>
    <dbReference type="NCBI Taxonomy" id="345717"/>
    <lineage>
        <taxon>Eukaryota</taxon>
        <taxon>Metazoa</taxon>
        <taxon>Ecdysozoa</taxon>
        <taxon>Arthropoda</taxon>
        <taxon>Hexapoda</taxon>
        <taxon>Insecta</taxon>
        <taxon>Pterygota</taxon>
        <taxon>Neoptera</taxon>
        <taxon>Endopterygota</taxon>
        <taxon>Lepidoptera</taxon>
        <taxon>Glossata</taxon>
        <taxon>Ditrysia</taxon>
        <taxon>Papilionoidea</taxon>
        <taxon>Pieridae</taxon>
        <taxon>Pierinae</taxon>
        <taxon>Pieris</taxon>
    </lineage>
</organism>
<sequence length="297" mass="33478">MKKCLSQRLKATININFASIHSKNVVFTIIGQSEPYHASVASRLKLDIENQVYELEGREAITHITHEDFSVPGAWTVIPLFRPLFTKYKGSDVRWVLFLEPHTAVRCGKLFEALAAADKQKDVMWVGYPLSDDEPTIIHHFTHFEELEDDGGFVYPNFASGFAMKMGLIESVLDKMESGTVEIDADFSIDPAFELARLIYGSRESPGPLLTRDLSFCVVSMDNCATYPRQFDTCGSVAEESIYFAVKTWSAFHSTRARALKKTWGDMSHTCISSAIRMTQVCQPRTSVSRTQKRDIV</sequence>
<evidence type="ECO:0000313" key="2">
    <source>
        <dbReference type="Proteomes" id="UP000663880"/>
    </source>
</evidence>
<accession>A0A821YD35</accession>
<dbReference type="Proteomes" id="UP000663880">
    <property type="component" value="Unassembled WGS sequence"/>
</dbReference>
<reference evidence="1" key="1">
    <citation type="submission" date="2021-02" db="EMBL/GenBank/DDBJ databases">
        <authorList>
            <person name="Steward A R."/>
        </authorList>
    </citation>
    <scope>NUCLEOTIDE SEQUENCE</scope>
</reference>